<evidence type="ECO:0000313" key="2">
    <source>
        <dbReference type="Proteomes" id="UP000069902"/>
    </source>
</evidence>
<dbReference type="GO" id="GO:0000287">
    <property type="term" value="F:magnesium ion binding"/>
    <property type="evidence" value="ECO:0007669"/>
    <property type="project" value="TreeGrafter"/>
</dbReference>
<dbReference type="PATRIC" id="fig|389348.3.peg.776"/>
<dbReference type="KEGG" id="pnl:PNK_0709"/>
<dbReference type="EMBL" id="LN879502">
    <property type="protein sequence ID" value="CUI16335.1"/>
    <property type="molecule type" value="Genomic_DNA"/>
</dbReference>
<sequence length="292" mass="32579">MFFHPVQGIIALDIDGTVTAEAEHIPPDVIQFLHSLYQKGWQVIFITGRPFQWGMRSLQRLPFPYAVAVQNGALLVEMPAEKILARKYLSHADISNMEVICSQHHTDFVVYGGYENQDHCYYRPKKFPSNVLEYVQKRTAQLGEKWQPMQTFEHLPTSSFASFKCFAKERAAFLLSEQIEQELALHAPLIRDPFSTDYFVVQVTHPDATKGAALKEYVKLKGIKTPVIAAGDDLNDYSLLKAATIKIAMSNAPQKLLSIADIVAPPASEQGIIEGLTKALTHLSQNKGGSHG</sequence>
<keyword evidence="2" id="KW-1185">Reference proteome</keyword>
<dbReference type="InterPro" id="IPR023214">
    <property type="entry name" value="HAD_sf"/>
</dbReference>
<dbReference type="NCBIfam" id="TIGR01484">
    <property type="entry name" value="HAD-SF-IIB"/>
    <property type="match status" value="1"/>
</dbReference>
<keyword evidence="1" id="KW-0378">Hydrolase</keyword>
<dbReference type="GO" id="GO:0005829">
    <property type="term" value="C:cytosol"/>
    <property type="evidence" value="ECO:0007669"/>
    <property type="project" value="TreeGrafter"/>
</dbReference>
<accession>A0A0U5JD70</accession>
<dbReference type="STRING" id="389348.PNK_0709"/>
<dbReference type="PANTHER" id="PTHR10000">
    <property type="entry name" value="PHOSPHOSERINE PHOSPHATASE"/>
    <property type="match status" value="1"/>
</dbReference>
<dbReference type="GO" id="GO:0016791">
    <property type="term" value="F:phosphatase activity"/>
    <property type="evidence" value="ECO:0007669"/>
    <property type="project" value="UniProtKB-ARBA"/>
</dbReference>
<evidence type="ECO:0000313" key="1">
    <source>
        <dbReference type="EMBL" id="CUI16335.1"/>
    </source>
</evidence>
<dbReference type="InterPro" id="IPR036412">
    <property type="entry name" value="HAD-like_sf"/>
</dbReference>
<protein>
    <submittedName>
        <fullName evidence="1">HAD superfamily hydrolase/phosphatase</fullName>
    </submittedName>
</protein>
<dbReference type="Gene3D" id="3.30.1240.10">
    <property type="match status" value="1"/>
</dbReference>
<dbReference type="InParanoid" id="A0A0U5JD70"/>
<dbReference type="Pfam" id="PF08282">
    <property type="entry name" value="Hydrolase_3"/>
    <property type="match status" value="1"/>
</dbReference>
<reference evidence="2" key="1">
    <citation type="submission" date="2015-09" db="EMBL/GenBank/DDBJ databases">
        <authorList>
            <person name="Bertelli C."/>
        </authorList>
    </citation>
    <scope>NUCLEOTIDE SEQUENCE [LARGE SCALE GENOMIC DNA]</scope>
    <source>
        <strain evidence="2">KNic</strain>
    </source>
</reference>
<name>A0A0U5JD70_9BACT</name>
<proteinExistence type="predicted"/>
<gene>
    <name evidence="1" type="ORF">PNK_0709</name>
</gene>
<dbReference type="InterPro" id="IPR006379">
    <property type="entry name" value="HAD-SF_hydro_IIB"/>
</dbReference>
<dbReference type="SUPFAM" id="SSF56784">
    <property type="entry name" value="HAD-like"/>
    <property type="match status" value="1"/>
</dbReference>
<dbReference type="FunCoup" id="A0A0U5JD70">
    <property type="interactions" value="165"/>
</dbReference>
<dbReference type="Gene3D" id="3.40.50.1000">
    <property type="entry name" value="HAD superfamily/HAD-like"/>
    <property type="match status" value="1"/>
</dbReference>
<organism evidence="1 2">
    <name type="scientific">Candidatus Protochlamydia naegleriophila</name>
    <dbReference type="NCBI Taxonomy" id="389348"/>
    <lineage>
        <taxon>Bacteria</taxon>
        <taxon>Pseudomonadati</taxon>
        <taxon>Chlamydiota</taxon>
        <taxon>Chlamydiia</taxon>
        <taxon>Parachlamydiales</taxon>
        <taxon>Parachlamydiaceae</taxon>
        <taxon>Candidatus Protochlamydia</taxon>
    </lineage>
</organism>
<dbReference type="Proteomes" id="UP000069902">
    <property type="component" value="Chromosome cPNK"/>
</dbReference>
<dbReference type="AlphaFoldDB" id="A0A0U5JD70"/>
<dbReference type="PANTHER" id="PTHR10000:SF8">
    <property type="entry name" value="HAD SUPERFAMILY HYDROLASE-LIKE, TYPE 3"/>
    <property type="match status" value="1"/>
</dbReference>